<comment type="subcellular location">
    <subcellularLocation>
        <location evidence="1">Membrane</location>
        <topology evidence="1">Multi-pass membrane protein</topology>
    </subcellularLocation>
</comment>
<feature type="transmembrane region" description="Helical" evidence="5">
    <location>
        <begin position="259"/>
        <end position="276"/>
    </location>
</feature>
<feature type="transmembrane region" description="Helical" evidence="5">
    <location>
        <begin position="103"/>
        <end position="120"/>
    </location>
</feature>
<dbReference type="AlphaFoldDB" id="K6XRS9"/>
<feature type="transmembrane region" description="Helical" evidence="5">
    <location>
        <begin position="212"/>
        <end position="229"/>
    </location>
</feature>
<dbReference type="InterPro" id="IPR045979">
    <property type="entry name" value="DUF5935"/>
</dbReference>
<evidence type="ECO:0000256" key="2">
    <source>
        <dbReference type="ARBA" id="ARBA00022692"/>
    </source>
</evidence>
<dbReference type="PANTHER" id="PTHR37422:SF23">
    <property type="entry name" value="TEICHURONIC ACID BIOSYNTHESIS PROTEIN TUAE"/>
    <property type="match status" value="1"/>
</dbReference>
<name>K6XRS9_9ALTE</name>
<evidence type="ECO:0000259" key="6">
    <source>
        <dbReference type="Pfam" id="PF04932"/>
    </source>
</evidence>
<evidence type="ECO:0000256" key="5">
    <source>
        <dbReference type="SAM" id="Phobius"/>
    </source>
</evidence>
<proteinExistence type="predicted"/>
<feature type="transmembrane region" description="Helical" evidence="5">
    <location>
        <begin position="173"/>
        <end position="192"/>
    </location>
</feature>
<feature type="domain" description="DUF5935" evidence="7">
    <location>
        <begin position="1"/>
        <end position="188"/>
    </location>
</feature>
<dbReference type="GO" id="GO:0016020">
    <property type="term" value="C:membrane"/>
    <property type="evidence" value="ECO:0007669"/>
    <property type="project" value="UniProtKB-SubCell"/>
</dbReference>
<accession>K6XRS9</accession>
<dbReference type="InterPro" id="IPR007016">
    <property type="entry name" value="O-antigen_ligase-rel_domated"/>
</dbReference>
<dbReference type="EMBL" id="BAEP01000021">
    <property type="protein sequence ID" value="GAC23289.1"/>
    <property type="molecule type" value="Genomic_DNA"/>
</dbReference>
<dbReference type="RefSeq" id="WP_006991440.1">
    <property type="nucleotide sequence ID" value="NZ_BAEP01000021.1"/>
</dbReference>
<dbReference type="Pfam" id="PF04932">
    <property type="entry name" value="Wzy_C"/>
    <property type="match status" value="1"/>
</dbReference>
<dbReference type="PANTHER" id="PTHR37422">
    <property type="entry name" value="TEICHURONIC ACID BIOSYNTHESIS PROTEIN TUAE"/>
    <property type="match status" value="1"/>
</dbReference>
<dbReference type="InterPro" id="IPR051533">
    <property type="entry name" value="WaaL-like"/>
</dbReference>
<feature type="domain" description="O-antigen ligase-related" evidence="6">
    <location>
        <begin position="220"/>
        <end position="363"/>
    </location>
</feature>
<evidence type="ECO:0000259" key="7">
    <source>
        <dbReference type="Pfam" id="PF19358"/>
    </source>
</evidence>
<evidence type="ECO:0000313" key="8">
    <source>
        <dbReference type="EMBL" id="GAC23289.1"/>
    </source>
</evidence>
<gene>
    <name evidence="8" type="ORF">GMES_0990</name>
</gene>
<organism evidence="8 9">
    <name type="scientific">Paraglaciecola mesophila KMM 241</name>
    <dbReference type="NCBI Taxonomy" id="1128912"/>
    <lineage>
        <taxon>Bacteria</taxon>
        <taxon>Pseudomonadati</taxon>
        <taxon>Pseudomonadota</taxon>
        <taxon>Gammaproteobacteria</taxon>
        <taxon>Alteromonadales</taxon>
        <taxon>Alteromonadaceae</taxon>
        <taxon>Paraglaciecola</taxon>
    </lineage>
</organism>
<evidence type="ECO:0000256" key="4">
    <source>
        <dbReference type="ARBA" id="ARBA00023136"/>
    </source>
</evidence>
<feature type="transmembrane region" description="Helical" evidence="5">
    <location>
        <begin position="235"/>
        <end position="254"/>
    </location>
</feature>
<keyword evidence="3 5" id="KW-1133">Transmembrane helix</keyword>
<keyword evidence="2 5" id="KW-0812">Transmembrane</keyword>
<evidence type="ECO:0000256" key="1">
    <source>
        <dbReference type="ARBA" id="ARBA00004141"/>
    </source>
</evidence>
<dbReference type="OrthoDB" id="871774at2"/>
<protein>
    <submittedName>
        <fullName evidence="8">O-antigen polymerase</fullName>
    </submittedName>
</protein>
<feature type="transmembrane region" description="Helical" evidence="5">
    <location>
        <begin position="127"/>
        <end position="153"/>
    </location>
</feature>
<dbReference type="eggNOG" id="COG3307">
    <property type="taxonomic scope" value="Bacteria"/>
</dbReference>
<dbReference type="Proteomes" id="UP000006263">
    <property type="component" value="Unassembled WGS sequence"/>
</dbReference>
<dbReference type="Pfam" id="PF19358">
    <property type="entry name" value="DUF5935"/>
    <property type="match status" value="1"/>
</dbReference>
<reference evidence="8 9" key="1">
    <citation type="journal article" date="2017" name="Antonie Van Leeuwenhoek">
        <title>Rhizobium rhizosphaerae sp. nov., a novel species isolated from rice rhizosphere.</title>
        <authorList>
            <person name="Zhao J.J."/>
            <person name="Zhang J."/>
            <person name="Zhang R.J."/>
            <person name="Zhang C.W."/>
            <person name="Yin H.Q."/>
            <person name="Zhang X.X."/>
        </authorList>
    </citation>
    <scope>NUCLEOTIDE SEQUENCE [LARGE SCALE GENOMIC DNA]</scope>
    <source>
        <strain evidence="8 9">KMM 241</strain>
    </source>
</reference>
<feature type="transmembrane region" description="Helical" evidence="5">
    <location>
        <begin position="354"/>
        <end position="371"/>
    </location>
</feature>
<feature type="transmembrane region" description="Helical" evidence="5">
    <location>
        <begin position="392"/>
        <end position="415"/>
    </location>
</feature>
<evidence type="ECO:0000313" key="9">
    <source>
        <dbReference type="Proteomes" id="UP000006263"/>
    </source>
</evidence>
<feature type="transmembrane region" description="Helical" evidence="5">
    <location>
        <begin position="47"/>
        <end position="66"/>
    </location>
</feature>
<sequence>MRDIVVLLVSLSFILAALTSRFAGAIGYWWFGIFRPQDWVWGNINTLKLPLIAIVLFVIPCLIQGLWPRFRDIISKIFLVYITLTLLTQLVSSCSPIGFRAEYLQQFCILIFAILLTIRVTDSEQRFCWLVAIVGFSLAFHAGKAGLLGMLGMGGTYYGAATMKGLFSGSNGFAFGSAVLLFFNIFVIRMAYAKNAMEYLPSIIRKEFTLKMIKLGGPIVCLGIIYNVITLFSRGSALAMFIGLMMWFSLSKLLKFKHVLAFSLAGLLVLSVVGLPEGYEARLASAFADEEELDGSAASRPHFWNIALDMVADNPLGVGPGCYNTYYNIYDGSFGKYGFYRTVHSAHFEVLSEIGYLGLLCWILLYIVSIVKLFKIRKIVKNKVEQSDRDYFFVNAANFLIVSIIVFFIGSSFYAMAYNDIIWLLWGLTAILITLFDGYTSPAKLEKKGKQ</sequence>
<comment type="caution">
    <text evidence="8">The sequence shown here is derived from an EMBL/GenBank/DDBJ whole genome shotgun (WGS) entry which is preliminary data.</text>
</comment>
<feature type="transmembrane region" description="Helical" evidence="5">
    <location>
        <begin position="421"/>
        <end position="440"/>
    </location>
</feature>
<keyword evidence="4 5" id="KW-0472">Membrane</keyword>
<feature type="transmembrane region" description="Helical" evidence="5">
    <location>
        <begin position="73"/>
        <end position="91"/>
    </location>
</feature>
<evidence type="ECO:0000256" key="3">
    <source>
        <dbReference type="ARBA" id="ARBA00022989"/>
    </source>
</evidence>